<comment type="subcellular location">
    <subcellularLocation>
        <location evidence="1">Membrane</location>
    </subcellularLocation>
</comment>
<dbReference type="Proteomes" id="UP000534870">
    <property type="component" value="Unassembled WGS sequence"/>
</dbReference>
<evidence type="ECO:0000313" key="7">
    <source>
        <dbReference type="EMBL" id="NVN12896.1"/>
    </source>
</evidence>
<evidence type="ECO:0000256" key="3">
    <source>
        <dbReference type="ARBA" id="ARBA00022448"/>
    </source>
</evidence>
<dbReference type="PANTHER" id="PTHR43297">
    <property type="entry name" value="OLIGOPEPTIDE TRANSPORT ATP-BINDING PROTEIN APPD"/>
    <property type="match status" value="1"/>
</dbReference>
<feature type="domain" description="ABC transporter" evidence="6">
    <location>
        <begin position="29"/>
        <end position="78"/>
    </location>
</feature>
<keyword evidence="3" id="KW-0813">Transport</keyword>
<dbReference type="RefSeq" id="WP_176641394.1">
    <property type="nucleotide sequence ID" value="NZ_JABXXP010000634.1"/>
</dbReference>
<evidence type="ECO:0000259" key="6">
    <source>
        <dbReference type="Pfam" id="PF00005"/>
    </source>
</evidence>
<dbReference type="InterPro" id="IPR027417">
    <property type="entry name" value="P-loop_NTPase"/>
</dbReference>
<name>A0A7Y7M8F3_9PROT</name>
<evidence type="ECO:0000256" key="2">
    <source>
        <dbReference type="ARBA" id="ARBA00005417"/>
    </source>
</evidence>
<dbReference type="EMBL" id="JABXXP010000634">
    <property type="protein sequence ID" value="NVN12896.1"/>
    <property type="molecule type" value="Genomic_DNA"/>
</dbReference>
<dbReference type="GO" id="GO:0016020">
    <property type="term" value="C:membrane"/>
    <property type="evidence" value="ECO:0007669"/>
    <property type="project" value="UniProtKB-SubCell"/>
</dbReference>
<dbReference type="PANTHER" id="PTHR43297:SF2">
    <property type="entry name" value="DIPEPTIDE TRANSPORT ATP-BINDING PROTEIN DPPD"/>
    <property type="match status" value="1"/>
</dbReference>
<keyword evidence="7" id="KW-0547">Nucleotide-binding</keyword>
<keyword evidence="7" id="KW-0067">ATP-binding</keyword>
<feature type="non-terminal residue" evidence="7">
    <location>
        <position position="80"/>
    </location>
</feature>
<keyword evidence="5" id="KW-0472">Membrane</keyword>
<dbReference type="InterPro" id="IPR050388">
    <property type="entry name" value="ABC_Ni/Peptide_Import"/>
</dbReference>
<dbReference type="GO" id="GO:0005524">
    <property type="term" value="F:ATP binding"/>
    <property type="evidence" value="ECO:0007669"/>
    <property type="project" value="UniProtKB-KW"/>
</dbReference>
<keyword evidence="4" id="KW-1003">Cell membrane</keyword>
<proteinExistence type="inferred from homology"/>
<evidence type="ECO:0000313" key="8">
    <source>
        <dbReference type="Proteomes" id="UP000534870"/>
    </source>
</evidence>
<protein>
    <submittedName>
        <fullName evidence="7">ATP-binding cassette domain-containing protein</fullName>
    </submittedName>
</protein>
<comment type="caution">
    <text evidence="7">The sequence shown here is derived from an EMBL/GenBank/DDBJ whole genome shotgun (WGS) entry which is preliminary data.</text>
</comment>
<dbReference type="SUPFAM" id="SSF52540">
    <property type="entry name" value="P-loop containing nucleoside triphosphate hydrolases"/>
    <property type="match status" value="1"/>
</dbReference>
<comment type="similarity">
    <text evidence="2">Belongs to the ABC transporter superfamily.</text>
</comment>
<evidence type="ECO:0000256" key="5">
    <source>
        <dbReference type="ARBA" id="ARBA00023136"/>
    </source>
</evidence>
<gene>
    <name evidence="7" type="ORF">HUK84_17475</name>
</gene>
<reference evidence="7 8" key="1">
    <citation type="submission" date="2020-06" db="EMBL/GenBank/DDBJ databases">
        <title>Description of novel acetic acid bacteria.</title>
        <authorList>
            <person name="Sombolestani A."/>
        </authorList>
    </citation>
    <scope>NUCLEOTIDE SEQUENCE [LARGE SCALE GENOMIC DNA]</scope>
    <source>
        <strain evidence="7 8">LMG 31431</strain>
    </source>
</reference>
<evidence type="ECO:0000256" key="1">
    <source>
        <dbReference type="ARBA" id="ARBA00004370"/>
    </source>
</evidence>
<dbReference type="Gene3D" id="3.40.50.300">
    <property type="entry name" value="P-loop containing nucleotide triphosphate hydrolases"/>
    <property type="match status" value="1"/>
</dbReference>
<evidence type="ECO:0000256" key="4">
    <source>
        <dbReference type="ARBA" id="ARBA00022475"/>
    </source>
</evidence>
<dbReference type="InterPro" id="IPR003439">
    <property type="entry name" value="ABC_transporter-like_ATP-bd"/>
</dbReference>
<dbReference type="Pfam" id="PF00005">
    <property type="entry name" value="ABC_tran"/>
    <property type="match status" value="1"/>
</dbReference>
<dbReference type="AlphaFoldDB" id="A0A7Y7M8F3"/>
<organism evidence="7 8">
    <name type="scientific">Nguyenibacter vanlangensis</name>
    <dbReference type="NCBI Taxonomy" id="1216886"/>
    <lineage>
        <taxon>Bacteria</taxon>
        <taxon>Pseudomonadati</taxon>
        <taxon>Pseudomonadota</taxon>
        <taxon>Alphaproteobacteria</taxon>
        <taxon>Acetobacterales</taxon>
        <taxon>Acetobacteraceae</taxon>
        <taxon>Nguyenibacter</taxon>
    </lineage>
</organism>
<sequence length="80" mass="8216">MDADPDILLSVRDLTVALPVGGRMVDVIDSVSFTLGAREILGIVGESGSGKSMTALALMGLIDAPGARVTGSARFKGREL</sequence>
<accession>A0A7Y7M8F3</accession>
<dbReference type="GO" id="GO:0016887">
    <property type="term" value="F:ATP hydrolysis activity"/>
    <property type="evidence" value="ECO:0007669"/>
    <property type="project" value="InterPro"/>
</dbReference>